<feature type="domain" description="G-protein coupled receptors family 1 profile" evidence="11">
    <location>
        <begin position="49"/>
        <end position="517"/>
    </location>
</feature>
<keyword evidence="13" id="KW-1185">Reference proteome</keyword>
<keyword evidence="8 9" id="KW-0807">Transducer</keyword>
<dbReference type="SUPFAM" id="SSF81321">
    <property type="entry name" value="Family A G protein-coupled receptor-like"/>
    <property type="match status" value="1"/>
</dbReference>
<comment type="caution">
    <text evidence="12">The sequence shown here is derived from an EMBL/GenBank/DDBJ whole genome shotgun (WGS) entry which is preliminary data.</text>
</comment>
<dbReference type="EMBL" id="JBJKFK010000435">
    <property type="protein sequence ID" value="KAL3317071.1"/>
    <property type="molecule type" value="Genomic_DNA"/>
</dbReference>
<feature type="transmembrane region" description="Helical" evidence="10">
    <location>
        <begin position="467"/>
        <end position="489"/>
    </location>
</feature>
<evidence type="ECO:0000256" key="1">
    <source>
        <dbReference type="ARBA" id="ARBA00004651"/>
    </source>
</evidence>
<keyword evidence="6 10" id="KW-0472">Membrane</keyword>
<accession>A0ABD2QBZ6</accession>
<dbReference type="InterPro" id="IPR000995">
    <property type="entry name" value="Musac_Ach_rcpt"/>
</dbReference>
<dbReference type="AlphaFoldDB" id="A0ABD2QBZ6"/>
<dbReference type="InterPro" id="IPR017452">
    <property type="entry name" value="GPCR_Rhodpsn_7TM"/>
</dbReference>
<keyword evidence="4 10" id="KW-1133">Transmembrane helix</keyword>
<evidence type="ECO:0000256" key="10">
    <source>
        <dbReference type="SAM" id="Phobius"/>
    </source>
</evidence>
<evidence type="ECO:0000313" key="12">
    <source>
        <dbReference type="EMBL" id="KAL3317071.1"/>
    </source>
</evidence>
<dbReference type="PRINTS" id="PR00243">
    <property type="entry name" value="MUSCARINICR"/>
</dbReference>
<feature type="transmembrane region" description="Helical" evidence="10">
    <location>
        <begin position="107"/>
        <end position="128"/>
    </location>
</feature>
<evidence type="ECO:0000256" key="3">
    <source>
        <dbReference type="ARBA" id="ARBA00022692"/>
    </source>
</evidence>
<evidence type="ECO:0000256" key="9">
    <source>
        <dbReference type="RuleBase" id="RU000688"/>
    </source>
</evidence>
<evidence type="ECO:0000256" key="6">
    <source>
        <dbReference type="ARBA" id="ARBA00023136"/>
    </source>
</evidence>
<reference evidence="12 13" key="1">
    <citation type="submission" date="2024-11" db="EMBL/GenBank/DDBJ databases">
        <title>Adaptive evolution of stress response genes in parasites aligns with host niche diversity.</title>
        <authorList>
            <person name="Hahn C."/>
            <person name="Resl P."/>
        </authorList>
    </citation>
    <scope>NUCLEOTIDE SEQUENCE [LARGE SCALE GENOMIC DNA]</scope>
    <source>
        <strain evidence="12">EGGRZ-B1_66</strain>
        <tissue evidence="12">Body</tissue>
    </source>
</reference>
<evidence type="ECO:0000256" key="5">
    <source>
        <dbReference type="ARBA" id="ARBA00023040"/>
    </source>
</evidence>
<dbReference type="Gene3D" id="1.20.1070.10">
    <property type="entry name" value="Rhodopsin 7-helix transmembrane proteins"/>
    <property type="match status" value="2"/>
</dbReference>
<protein>
    <submittedName>
        <fullName evidence="12">Serpentine type 7TM GPCR chemoreceptor Srsx</fullName>
    </submittedName>
</protein>
<evidence type="ECO:0000256" key="7">
    <source>
        <dbReference type="ARBA" id="ARBA00023170"/>
    </source>
</evidence>
<dbReference type="PRINTS" id="PR00237">
    <property type="entry name" value="GPCRRHODOPSN"/>
</dbReference>
<name>A0ABD2QBZ6_9PLAT</name>
<evidence type="ECO:0000256" key="2">
    <source>
        <dbReference type="ARBA" id="ARBA00022475"/>
    </source>
</evidence>
<keyword evidence="2" id="KW-1003">Cell membrane</keyword>
<keyword evidence="3 9" id="KW-0812">Transmembrane</keyword>
<proteinExistence type="inferred from homology"/>
<keyword evidence="5 9" id="KW-0297">G-protein coupled receptor</keyword>
<keyword evidence="7 9" id="KW-0675">Receptor</keyword>
<evidence type="ECO:0000256" key="4">
    <source>
        <dbReference type="ARBA" id="ARBA00022989"/>
    </source>
</evidence>
<dbReference type="PROSITE" id="PS50262">
    <property type="entry name" value="G_PROTEIN_RECEP_F1_2"/>
    <property type="match status" value="1"/>
</dbReference>
<feature type="transmembrane region" description="Helical" evidence="10">
    <location>
        <begin position="149"/>
        <end position="171"/>
    </location>
</feature>
<feature type="transmembrane region" description="Helical" evidence="10">
    <location>
        <begin position="33"/>
        <end position="57"/>
    </location>
</feature>
<dbReference type="PROSITE" id="PS00237">
    <property type="entry name" value="G_PROTEIN_RECEP_F1_1"/>
    <property type="match status" value="1"/>
</dbReference>
<feature type="transmembrane region" description="Helical" evidence="10">
    <location>
        <begin position="501"/>
        <end position="520"/>
    </location>
</feature>
<gene>
    <name evidence="12" type="primary">GPRMAC2_2</name>
    <name evidence="12" type="ORF">Ciccas_004276</name>
</gene>
<organism evidence="12 13">
    <name type="scientific">Cichlidogyrus casuarinus</name>
    <dbReference type="NCBI Taxonomy" id="1844966"/>
    <lineage>
        <taxon>Eukaryota</taxon>
        <taxon>Metazoa</taxon>
        <taxon>Spiralia</taxon>
        <taxon>Lophotrochozoa</taxon>
        <taxon>Platyhelminthes</taxon>
        <taxon>Monogenea</taxon>
        <taxon>Monopisthocotylea</taxon>
        <taxon>Dactylogyridea</taxon>
        <taxon>Ancyrocephalidae</taxon>
        <taxon>Cichlidogyrus</taxon>
    </lineage>
</organism>
<evidence type="ECO:0000313" key="13">
    <source>
        <dbReference type="Proteomes" id="UP001626550"/>
    </source>
</evidence>
<evidence type="ECO:0000256" key="8">
    <source>
        <dbReference type="ARBA" id="ARBA00023224"/>
    </source>
</evidence>
<dbReference type="Proteomes" id="UP001626550">
    <property type="component" value="Unassembled WGS sequence"/>
</dbReference>
<dbReference type="PANTHER" id="PTHR24247">
    <property type="entry name" value="5-HYDROXYTRYPTAMINE RECEPTOR"/>
    <property type="match status" value="1"/>
</dbReference>
<feature type="non-terminal residue" evidence="12">
    <location>
        <position position="1"/>
    </location>
</feature>
<dbReference type="GO" id="GO:0004930">
    <property type="term" value="F:G protein-coupled receptor activity"/>
    <property type="evidence" value="ECO:0007669"/>
    <property type="project" value="UniProtKB-KW"/>
</dbReference>
<comment type="similarity">
    <text evidence="9">Belongs to the G-protein coupled receptor 1 family.</text>
</comment>
<comment type="subcellular location">
    <subcellularLocation>
        <location evidence="1">Cell membrane</location>
        <topology evidence="1">Multi-pass membrane protein</topology>
    </subcellularLocation>
</comment>
<dbReference type="PANTHER" id="PTHR24247:SF191">
    <property type="entry name" value="MUSCARINIC ACETYLCHOLINE RECEPTOR, B-TYPE, ISOFORM A"/>
    <property type="match status" value="1"/>
</dbReference>
<dbReference type="GO" id="GO:0005886">
    <property type="term" value="C:plasma membrane"/>
    <property type="evidence" value="ECO:0007669"/>
    <property type="project" value="UniProtKB-SubCell"/>
</dbReference>
<feature type="transmembrane region" description="Helical" evidence="10">
    <location>
        <begin position="202"/>
        <end position="223"/>
    </location>
</feature>
<feature type="transmembrane region" description="Helical" evidence="10">
    <location>
        <begin position="69"/>
        <end position="95"/>
    </location>
</feature>
<dbReference type="SMART" id="SM01381">
    <property type="entry name" value="7TM_GPCR_Srsx"/>
    <property type="match status" value="1"/>
</dbReference>
<evidence type="ECO:0000259" key="11">
    <source>
        <dbReference type="PROSITE" id="PS50262"/>
    </source>
</evidence>
<sequence length="539" mass="60511">LIDNNATTEEKPAEENNLYWGSEPDRLPISVKWLLGIGSTLLSLITIGGNILVIIAFCLERKLRSQTNFFLLSLAVTDLLIGLFSVNLFTSYLLLGEWKLGKLVCDLWLSLDYTACLTSQYTVFCITLDRYLSVKMPAAYRNWRTDSKVIGMIATTWIIPAGIFFTVNLGWDTLTNQTTNKGRHCEPQFNKNKEFNMGLTIFYFWTTLFLMSCLYAGIYKVAVELQRKSDAKRQKVTSLFSMAGQTMSRIGVALPGQAPSSTQLLETCLTAGPQSPIKAQLEQDGNSTVSSLAALDPQSVTGLDLRCSSPTFNCYQHSNSSITSPFLADENGSPQVYPSSSKCDSFRLVDIWAKEDQFVCSNQLPPGNSSPTAKPTTNALILGDAPIWKPRGPKNNGTVAPVVVAKFDPREALKLKISQQNGFPTKCQMASHPKATMLQQITDRFRRHSSKKERSERARNQNRARKAFRTISIIMGAFVICWTPFHIMVLTPWVSGHLYNLTYWLCYINSPINPFCYALANVQFKQTFIRILKLDFRRL</sequence>
<dbReference type="InterPro" id="IPR000276">
    <property type="entry name" value="GPCR_Rhodpsn"/>
</dbReference>
<dbReference type="Pfam" id="PF00001">
    <property type="entry name" value="7tm_1"/>
    <property type="match status" value="2"/>
</dbReference>